<feature type="transmembrane region" description="Helical" evidence="2">
    <location>
        <begin position="247"/>
        <end position="269"/>
    </location>
</feature>
<keyword evidence="2" id="KW-0812">Transmembrane</keyword>
<evidence type="ECO:0000313" key="4">
    <source>
        <dbReference type="Proteomes" id="UP000540191"/>
    </source>
</evidence>
<feature type="transmembrane region" description="Helical" evidence="2">
    <location>
        <begin position="123"/>
        <end position="149"/>
    </location>
</feature>
<dbReference type="NCBIfam" id="TIGR01906">
    <property type="entry name" value="integ_TIGR01906"/>
    <property type="match status" value="1"/>
</dbReference>
<feature type="transmembrane region" description="Helical" evidence="2">
    <location>
        <begin position="212"/>
        <end position="235"/>
    </location>
</feature>
<protein>
    <submittedName>
        <fullName evidence="3">Integral membrane protein (TIGR01906 family)</fullName>
    </submittedName>
</protein>
<keyword evidence="2" id="KW-1133">Transmembrane helix</keyword>
<reference evidence="3 4" key="1">
    <citation type="submission" date="2020-08" db="EMBL/GenBank/DDBJ databases">
        <title>Sequencing the genomes of 1000 actinobacteria strains.</title>
        <authorList>
            <person name="Klenk H.-P."/>
        </authorList>
    </citation>
    <scope>NUCLEOTIDE SEQUENCE [LARGE SCALE GENOMIC DNA]</scope>
    <source>
        <strain evidence="3 4">DSM 23974</strain>
    </source>
</reference>
<feature type="compositionally biased region" description="Basic and acidic residues" evidence="1">
    <location>
        <begin position="77"/>
        <end position="92"/>
    </location>
</feature>
<accession>A0A7W7M1W8</accession>
<feature type="compositionally biased region" description="Polar residues" evidence="1">
    <location>
        <begin position="96"/>
        <end position="105"/>
    </location>
</feature>
<dbReference type="Pfam" id="PF07314">
    <property type="entry name" value="Lit"/>
    <property type="match status" value="1"/>
</dbReference>
<dbReference type="InterPro" id="IPR010178">
    <property type="entry name" value="Lit"/>
</dbReference>
<feature type="compositionally biased region" description="Basic and acidic residues" evidence="1">
    <location>
        <begin position="29"/>
        <end position="40"/>
    </location>
</feature>
<keyword evidence="4" id="KW-1185">Reference proteome</keyword>
<evidence type="ECO:0000256" key="1">
    <source>
        <dbReference type="SAM" id="MobiDB-lite"/>
    </source>
</evidence>
<sequence length="355" mass="38534">MSASTPGRRAVSAADHGFRTEAFSAEDLAAIRRADAEGRAARGQSQTAPAQQEREDRVQQERGDSKGAGAGLSADEQQTRPLDRVSARRDPFARTTPATTPSQTDAGLDAGRLPRGGPRVAQVLLAVLAPLVLLVGLVRMVASPVFLWLEYHRPGFPADPYGFSTSDRMHYGSAGLDYLFNLAPPRYLADLRWQGVPVLSEAEISHMDDVKAVMLVTTSIGAVLGLLCLALLAYLARTSPGGVRRALFAGAVWLLVALLVLAVAGVLGWEALFAGFHALFFAEGTWTFAASDGLIRLYPGRFWIDAALVLAGSGLLTALLTLICCAPTRRRRERDRRRRDHLMQLRAERVLARRR</sequence>
<dbReference type="Proteomes" id="UP000540191">
    <property type="component" value="Unassembled WGS sequence"/>
</dbReference>
<name>A0A7W7M1W8_9MICC</name>
<feature type="compositionally biased region" description="Basic and acidic residues" evidence="1">
    <location>
        <begin position="52"/>
        <end position="65"/>
    </location>
</feature>
<gene>
    <name evidence="3" type="ORF">HDA30_000134</name>
</gene>
<proteinExistence type="predicted"/>
<dbReference type="AlphaFoldDB" id="A0A7W7M1W8"/>
<evidence type="ECO:0000256" key="2">
    <source>
        <dbReference type="SAM" id="Phobius"/>
    </source>
</evidence>
<comment type="caution">
    <text evidence="3">The sequence shown here is derived from an EMBL/GenBank/DDBJ whole genome shotgun (WGS) entry which is preliminary data.</text>
</comment>
<dbReference type="EMBL" id="JACHNA010000001">
    <property type="protein sequence ID" value="MBB4734626.1"/>
    <property type="molecule type" value="Genomic_DNA"/>
</dbReference>
<evidence type="ECO:0000313" key="3">
    <source>
        <dbReference type="EMBL" id="MBB4734626.1"/>
    </source>
</evidence>
<dbReference type="RefSeq" id="WP_184240788.1">
    <property type="nucleotide sequence ID" value="NZ_JACHNA010000001.1"/>
</dbReference>
<feature type="region of interest" description="Disordered" evidence="1">
    <location>
        <begin position="1"/>
        <end position="113"/>
    </location>
</feature>
<feature type="transmembrane region" description="Helical" evidence="2">
    <location>
        <begin position="302"/>
        <end position="328"/>
    </location>
</feature>
<organism evidence="3 4">
    <name type="scientific">Micrococcus cohnii</name>
    <dbReference type="NCBI Taxonomy" id="993416"/>
    <lineage>
        <taxon>Bacteria</taxon>
        <taxon>Bacillati</taxon>
        <taxon>Actinomycetota</taxon>
        <taxon>Actinomycetes</taxon>
        <taxon>Micrococcales</taxon>
        <taxon>Micrococcaceae</taxon>
        <taxon>Micrococcus</taxon>
    </lineage>
</organism>
<keyword evidence="2" id="KW-0472">Membrane</keyword>